<feature type="region of interest" description="Disordered" evidence="5">
    <location>
        <begin position="114"/>
        <end position="165"/>
    </location>
</feature>
<comment type="similarity">
    <text evidence="2">Belongs to the TSR2 family.</text>
</comment>
<dbReference type="Proteomes" id="UP000053097">
    <property type="component" value="Unassembled WGS sequence"/>
</dbReference>
<reference evidence="6 7" key="1">
    <citation type="journal article" date="2014" name="Curr. Biol.">
        <title>The genome of the clonal raider ant Cerapachys biroi.</title>
        <authorList>
            <person name="Oxley P.R."/>
            <person name="Ji L."/>
            <person name="Fetter-Pruneda I."/>
            <person name="McKenzie S.K."/>
            <person name="Li C."/>
            <person name="Hu H."/>
            <person name="Zhang G."/>
            <person name="Kronauer D.J."/>
        </authorList>
    </citation>
    <scope>NUCLEOTIDE SEQUENCE [LARGE SCALE GENOMIC DNA]</scope>
</reference>
<gene>
    <name evidence="6" type="ORF">X777_06838</name>
</gene>
<organism evidence="6 7">
    <name type="scientific">Ooceraea biroi</name>
    <name type="common">Clonal raider ant</name>
    <name type="synonym">Cerapachys biroi</name>
    <dbReference type="NCBI Taxonomy" id="2015173"/>
    <lineage>
        <taxon>Eukaryota</taxon>
        <taxon>Metazoa</taxon>
        <taxon>Ecdysozoa</taxon>
        <taxon>Arthropoda</taxon>
        <taxon>Hexapoda</taxon>
        <taxon>Insecta</taxon>
        <taxon>Pterygota</taxon>
        <taxon>Neoptera</taxon>
        <taxon>Endopterygota</taxon>
        <taxon>Hymenoptera</taxon>
        <taxon>Apocrita</taxon>
        <taxon>Aculeata</taxon>
        <taxon>Formicoidea</taxon>
        <taxon>Formicidae</taxon>
        <taxon>Dorylinae</taxon>
        <taxon>Ooceraea</taxon>
    </lineage>
</organism>
<feature type="compositionally biased region" description="Acidic residues" evidence="5">
    <location>
        <begin position="138"/>
        <end position="154"/>
    </location>
</feature>
<evidence type="ECO:0000256" key="3">
    <source>
        <dbReference type="ARBA" id="ARBA00017551"/>
    </source>
</evidence>
<keyword evidence="4" id="KW-0698">rRNA processing</keyword>
<name>A0A026WDI2_OOCBI</name>
<dbReference type="Pfam" id="PF10273">
    <property type="entry name" value="WGG"/>
    <property type="match status" value="1"/>
</dbReference>
<evidence type="ECO:0000313" key="6">
    <source>
        <dbReference type="EMBL" id="EZA53731.1"/>
    </source>
</evidence>
<evidence type="ECO:0000256" key="5">
    <source>
        <dbReference type="SAM" id="MobiDB-lite"/>
    </source>
</evidence>
<dbReference type="OMA" id="CPYMTEV"/>
<comment type="function">
    <text evidence="1">May be involved in 20S pre-rRNA processing.</text>
</comment>
<feature type="compositionally biased region" description="Polar residues" evidence="5">
    <location>
        <begin position="114"/>
        <end position="125"/>
    </location>
</feature>
<sequence>MEHTKPFFLSVTQRIFSNWTALRLAVEHDMGPLESAVQFCPYMTEVLYMNDGLTNGQIAEELENYMEEEFNTEMEDESSVQVAAELLRFYQYCMEGNEPTAKAELDKLPPLQSWLVSEQPSQPSRPTRPLPVQHESSSDEDMDVDNNEDGDGDGEWTVVTSRRNR</sequence>
<dbReference type="PANTHER" id="PTHR21250">
    <property type="entry name" value="PRE-RRNA-PROCESSING PROTEIN TSR2 HOMOLOG"/>
    <property type="match status" value="1"/>
</dbReference>
<protein>
    <recommendedName>
        <fullName evidence="3">Pre-rRNA-processing protein TSR2 homolog</fullName>
    </recommendedName>
</protein>
<evidence type="ECO:0000256" key="1">
    <source>
        <dbReference type="ARBA" id="ARBA00002210"/>
    </source>
</evidence>
<dbReference type="OrthoDB" id="263560at2759"/>
<dbReference type="GO" id="GO:0006364">
    <property type="term" value="P:rRNA processing"/>
    <property type="evidence" value="ECO:0007669"/>
    <property type="project" value="UniProtKB-KW"/>
</dbReference>
<dbReference type="EMBL" id="KK107274">
    <property type="protein sequence ID" value="EZA53731.1"/>
    <property type="molecule type" value="Genomic_DNA"/>
</dbReference>
<evidence type="ECO:0000256" key="4">
    <source>
        <dbReference type="ARBA" id="ARBA00022552"/>
    </source>
</evidence>
<dbReference type="STRING" id="2015173.A0A026WDI2"/>
<dbReference type="AlphaFoldDB" id="A0A026WDI2"/>
<dbReference type="InterPro" id="IPR019398">
    <property type="entry name" value="Pre-rRNA_process_TSR2"/>
</dbReference>
<evidence type="ECO:0000256" key="2">
    <source>
        <dbReference type="ARBA" id="ARBA00006524"/>
    </source>
</evidence>
<proteinExistence type="inferred from homology"/>
<keyword evidence="7" id="KW-1185">Reference proteome</keyword>
<evidence type="ECO:0000313" key="7">
    <source>
        <dbReference type="Proteomes" id="UP000053097"/>
    </source>
</evidence>
<accession>A0A026WDI2</accession>